<dbReference type="EMBL" id="FIIF01000001">
    <property type="protein sequence ID" value="CYV43572.1"/>
    <property type="molecule type" value="Genomic_DNA"/>
</dbReference>
<keyword evidence="1" id="KW-0472">Membrane</keyword>
<dbReference type="RefSeq" id="WP_044758026.1">
    <property type="nucleotide sequence ID" value="NZ_CEDN01000105.1"/>
</dbReference>
<keyword evidence="1" id="KW-1133">Transmembrane helix</keyword>
<proteinExistence type="predicted"/>
<dbReference type="AlphaFoldDB" id="A0A0Z8E1M2"/>
<gene>
    <name evidence="2" type="ORF">ERS132444_00199</name>
</gene>
<sequence>MQNELDLTPTQSIILIIVCLVILILLWRYESHIELEISPQTDKVEENTTDHVQERYGAYVWLAGKKFN</sequence>
<reference evidence="2 3" key="1">
    <citation type="submission" date="2016-02" db="EMBL/GenBank/DDBJ databases">
        <authorList>
            <consortium name="Pathogen Informatics"/>
        </authorList>
    </citation>
    <scope>NUCLEOTIDE SEQUENCE [LARGE SCALE GENOMIC DNA]</scope>
    <source>
        <strain evidence="2 3">LSS82</strain>
    </source>
</reference>
<organism evidence="2 3">
    <name type="scientific">Streptococcus suis</name>
    <dbReference type="NCBI Taxonomy" id="1307"/>
    <lineage>
        <taxon>Bacteria</taxon>
        <taxon>Bacillati</taxon>
        <taxon>Bacillota</taxon>
        <taxon>Bacilli</taxon>
        <taxon>Lactobacillales</taxon>
        <taxon>Streptococcaceae</taxon>
        <taxon>Streptococcus</taxon>
    </lineage>
</organism>
<accession>A0A0Z8E1M2</accession>
<keyword evidence="1" id="KW-0812">Transmembrane</keyword>
<feature type="transmembrane region" description="Helical" evidence="1">
    <location>
        <begin position="12"/>
        <end position="29"/>
    </location>
</feature>
<evidence type="ECO:0000313" key="3">
    <source>
        <dbReference type="Proteomes" id="UP000074825"/>
    </source>
</evidence>
<evidence type="ECO:0000256" key="1">
    <source>
        <dbReference type="SAM" id="Phobius"/>
    </source>
</evidence>
<name>A0A0Z8E1M2_STRSU</name>
<protein>
    <submittedName>
        <fullName evidence="2">Putative phage membrane protein</fullName>
    </submittedName>
</protein>
<dbReference type="Proteomes" id="UP000074825">
    <property type="component" value="Unassembled WGS sequence"/>
</dbReference>
<evidence type="ECO:0000313" key="2">
    <source>
        <dbReference type="EMBL" id="CYV43572.1"/>
    </source>
</evidence>